<dbReference type="Pfam" id="PF04542">
    <property type="entry name" value="Sigma70_r2"/>
    <property type="match status" value="1"/>
</dbReference>
<comment type="caution">
    <text evidence="6">The sequence shown here is derived from an EMBL/GenBank/DDBJ whole genome shotgun (WGS) entry which is preliminary data.</text>
</comment>
<evidence type="ECO:0000313" key="6">
    <source>
        <dbReference type="EMBL" id="MCY9596986.1"/>
    </source>
</evidence>
<dbReference type="NCBIfam" id="TIGR02937">
    <property type="entry name" value="sigma70-ECF"/>
    <property type="match status" value="1"/>
</dbReference>
<dbReference type="InterPro" id="IPR039425">
    <property type="entry name" value="RNA_pol_sigma-70-like"/>
</dbReference>
<reference evidence="6 7" key="1">
    <citation type="submission" date="2022-05" db="EMBL/GenBank/DDBJ databases">
        <title>Genome Sequencing of Bee-Associated Microbes.</title>
        <authorList>
            <person name="Dunlap C."/>
        </authorList>
    </citation>
    <scope>NUCLEOTIDE SEQUENCE [LARGE SCALE GENOMIC DNA]</scope>
    <source>
        <strain evidence="6 7">NRRL B-23120</strain>
    </source>
</reference>
<dbReference type="PANTHER" id="PTHR43133">
    <property type="entry name" value="RNA POLYMERASE ECF-TYPE SIGMA FACTO"/>
    <property type="match status" value="1"/>
</dbReference>
<dbReference type="Gene3D" id="1.10.1740.10">
    <property type="match status" value="1"/>
</dbReference>
<dbReference type="GeneID" id="95376968"/>
<dbReference type="InterPro" id="IPR013325">
    <property type="entry name" value="RNA_pol_sigma_r2"/>
</dbReference>
<keyword evidence="1" id="KW-0805">Transcription regulation</keyword>
<dbReference type="InterPro" id="IPR014284">
    <property type="entry name" value="RNA_pol_sigma-70_dom"/>
</dbReference>
<evidence type="ECO:0000256" key="4">
    <source>
        <dbReference type="ARBA" id="ARBA00023163"/>
    </source>
</evidence>
<organism evidence="6 7">
    <name type="scientific">Paenibacillus chitinolyticus</name>
    <dbReference type="NCBI Taxonomy" id="79263"/>
    <lineage>
        <taxon>Bacteria</taxon>
        <taxon>Bacillati</taxon>
        <taxon>Bacillota</taxon>
        <taxon>Bacilli</taxon>
        <taxon>Bacillales</taxon>
        <taxon>Paenibacillaceae</taxon>
        <taxon>Paenibacillus</taxon>
    </lineage>
</organism>
<dbReference type="EMBL" id="JAMDMJ010000015">
    <property type="protein sequence ID" value="MCY9596986.1"/>
    <property type="molecule type" value="Genomic_DNA"/>
</dbReference>
<protein>
    <submittedName>
        <fullName evidence="6">Sigma-70 family RNA polymerase sigma factor</fullName>
    </submittedName>
</protein>
<keyword evidence="4" id="KW-0804">Transcription</keyword>
<keyword evidence="7" id="KW-1185">Reference proteome</keyword>
<dbReference type="PANTHER" id="PTHR43133:SF52">
    <property type="entry name" value="ECF RNA POLYMERASE SIGMA FACTOR SIGL"/>
    <property type="match status" value="1"/>
</dbReference>
<evidence type="ECO:0000256" key="3">
    <source>
        <dbReference type="ARBA" id="ARBA00023125"/>
    </source>
</evidence>
<accession>A0ABT4FEN9</accession>
<sequence>MNESSSLEDIYRKYFKDLYAYLFSLCKDHHLTEDILQETFYRAYVNLEDYSGTRIKPWLFTVAKNTYIDYLRKHKRIDLKQDEFFAQVPVKGSAEQKRWLKPTCR</sequence>
<evidence type="ECO:0000256" key="1">
    <source>
        <dbReference type="ARBA" id="ARBA00023015"/>
    </source>
</evidence>
<keyword evidence="2" id="KW-0731">Sigma factor</keyword>
<evidence type="ECO:0000259" key="5">
    <source>
        <dbReference type="Pfam" id="PF04542"/>
    </source>
</evidence>
<evidence type="ECO:0000256" key="2">
    <source>
        <dbReference type="ARBA" id="ARBA00023082"/>
    </source>
</evidence>
<gene>
    <name evidence="6" type="ORF">M5X16_14510</name>
</gene>
<dbReference type="SUPFAM" id="SSF88946">
    <property type="entry name" value="Sigma2 domain of RNA polymerase sigma factors"/>
    <property type="match status" value="1"/>
</dbReference>
<evidence type="ECO:0000313" key="7">
    <source>
        <dbReference type="Proteomes" id="UP001527202"/>
    </source>
</evidence>
<dbReference type="Proteomes" id="UP001527202">
    <property type="component" value="Unassembled WGS sequence"/>
</dbReference>
<keyword evidence="3" id="KW-0238">DNA-binding</keyword>
<dbReference type="InterPro" id="IPR007627">
    <property type="entry name" value="RNA_pol_sigma70_r2"/>
</dbReference>
<proteinExistence type="predicted"/>
<feature type="domain" description="RNA polymerase sigma-70 region 2" evidence="5">
    <location>
        <begin position="10"/>
        <end position="76"/>
    </location>
</feature>
<name>A0ABT4FEN9_9BACL</name>
<dbReference type="RefSeq" id="WP_241688699.1">
    <property type="nucleotide sequence ID" value="NZ_CP026520.1"/>
</dbReference>